<dbReference type="AlphaFoldDB" id="A0A8H4J159"/>
<keyword evidence="4" id="KW-1185">Reference proteome</keyword>
<protein>
    <recommendedName>
        <fullName evidence="2">AAA+ ATPase domain-containing protein</fullName>
    </recommendedName>
</protein>
<accession>A0A8H4J159</accession>
<evidence type="ECO:0000256" key="1">
    <source>
        <dbReference type="SAM" id="MobiDB-lite"/>
    </source>
</evidence>
<dbReference type="SUPFAM" id="SSF52540">
    <property type="entry name" value="P-loop containing nucleoside triphosphate hydrolases"/>
    <property type="match status" value="1"/>
</dbReference>
<dbReference type="GO" id="GO:0005524">
    <property type="term" value="F:ATP binding"/>
    <property type="evidence" value="ECO:0007669"/>
    <property type="project" value="InterPro"/>
</dbReference>
<dbReference type="SMART" id="SM00382">
    <property type="entry name" value="AAA"/>
    <property type="match status" value="1"/>
</dbReference>
<dbReference type="Gene3D" id="3.40.50.300">
    <property type="entry name" value="P-loop containing nucleotide triphosphate hydrolases"/>
    <property type="match status" value="1"/>
</dbReference>
<feature type="domain" description="AAA+ ATPase" evidence="2">
    <location>
        <begin position="544"/>
        <end position="672"/>
    </location>
</feature>
<proteinExistence type="predicted"/>
<dbReference type="InterPro" id="IPR003593">
    <property type="entry name" value="AAA+_ATPase"/>
</dbReference>
<feature type="compositionally biased region" description="Polar residues" evidence="1">
    <location>
        <begin position="95"/>
        <end position="106"/>
    </location>
</feature>
<dbReference type="Pfam" id="PF22942">
    <property type="entry name" value="DUF7025"/>
    <property type="match status" value="1"/>
</dbReference>
<dbReference type="OrthoDB" id="10042665at2759"/>
<dbReference type="Pfam" id="PF00004">
    <property type="entry name" value="AAA"/>
    <property type="match status" value="1"/>
</dbReference>
<dbReference type="Proteomes" id="UP000572817">
    <property type="component" value="Unassembled WGS sequence"/>
</dbReference>
<dbReference type="PANTHER" id="PTHR46411:SF2">
    <property type="entry name" value="AAA+ ATPASE DOMAIN-CONTAINING PROTEIN"/>
    <property type="match status" value="1"/>
</dbReference>
<name>A0A8H4J159_9PEZI</name>
<dbReference type="GO" id="GO:0016887">
    <property type="term" value="F:ATP hydrolysis activity"/>
    <property type="evidence" value="ECO:0007669"/>
    <property type="project" value="InterPro"/>
</dbReference>
<feature type="region of interest" description="Disordered" evidence="1">
    <location>
        <begin position="1"/>
        <end position="25"/>
    </location>
</feature>
<reference evidence="3" key="1">
    <citation type="submission" date="2020-04" db="EMBL/GenBank/DDBJ databases">
        <title>Genome Assembly and Annotation of Botryosphaeria dothidea sdau 11-99, a Latent Pathogen of Apple Fruit Ring Rot in China.</title>
        <authorList>
            <person name="Yu C."/>
            <person name="Diao Y."/>
            <person name="Lu Q."/>
            <person name="Zhao J."/>
            <person name="Cui S."/>
            <person name="Peng C."/>
            <person name="He B."/>
            <person name="Liu H."/>
        </authorList>
    </citation>
    <scope>NUCLEOTIDE SEQUENCE [LARGE SCALE GENOMIC DNA]</scope>
    <source>
        <strain evidence="3">Sdau11-99</strain>
    </source>
</reference>
<dbReference type="InterPro" id="IPR027417">
    <property type="entry name" value="P-loop_NTPase"/>
</dbReference>
<comment type="caution">
    <text evidence="3">The sequence shown here is derived from an EMBL/GenBank/DDBJ whole genome shotgun (WGS) entry which is preliminary data.</text>
</comment>
<dbReference type="CDD" id="cd19481">
    <property type="entry name" value="RecA-like_protease"/>
    <property type="match status" value="1"/>
</dbReference>
<feature type="region of interest" description="Disordered" evidence="1">
    <location>
        <begin position="87"/>
        <end position="112"/>
    </location>
</feature>
<evidence type="ECO:0000313" key="3">
    <source>
        <dbReference type="EMBL" id="KAF4309937.1"/>
    </source>
</evidence>
<organism evidence="3 4">
    <name type="scientific">Botryosphaeria dothidea</name>
    <dbReference type="NCBI Taxonomy" id="55169"/>
    <lineage>
        <taxon>Eukaryota</taxon>
        <taxon>Fungi</taxon>
        <taxon>Dikarya</taxon>
        <taxon>Ascomycota</taxon>
        <taxon>Pezizomycotina</taxon>
        <taxon>Dothideomycetes</taxon>
        <taxon>Dothideomycetes incertae sedis</taxon>
        <taxon>Botryosphaeriales</taxon>
        <taxon>Botryosphaeriaceae</taxon>
        <taxon>Botryosphaeria</taxon>
    </lineage>
</organism>
<dbReference type="InterPro" id="IPR054289">
    <property type="entry name" value="DUF7025"/>
</dbReference>
<gene>
    <name evidence="3" type="ORF">GTA08_BOTSDO03344</name>
</gene>
<dbReference type="EMBL" id="WWBZ02000016">
    <property type="protein sequence ID" value="KAF4309937.1"/>
    <property type="molecule type" value="Genomic_DNA"/>
</dbReference>
<dbReference type="InterPro" id="IPR003959">
    <property type="entry name" value="ATPase_AAA_core"/>
</dbReference>
<sequence length="775" mass="89555">MDHKDESQTGDGGGVPPPDSDGSKMIELLQNRVEHLESEMKKLQKTRSSGYFDQIFSNPAPEPDQIKEMASVSDPVQYFIMKQQEAGTYRRTKGKSPTTESHTSDSQNDEGALLQFTEYQKKDGTREKVEITIRSSGLINLIRGLMEDVLAHEGLAVWKRKIVHTTTKNPLMLHCFDILRKAAFEPEETANTRAPEDVLEQLRSFVKDVEIYEDEIFKERSIARTSREISHNLVWTLFKPGTEVVTKLFNSLPQIMVVHRHRPNRLRPENFDVTCWMYDWNGTRLVKQLYEITIFYFKDTKPIKDLECYPLQYHGQTEEDVATLRQDLIKRGRLFKEYCLEASEQDLMRSHGPIFPGRNYRDRRPFSLFPDSMGLNEDDSDQQDLEIDAPDPTAFDIIIDPFLFKQMSSQSSTLGRLNSLSIEPCQCKLCTDSGMRTRWENWFKKRKAAPQSQCDIPETKFEEYFSLLPPRVLGYVFDRKVWGQFPVESLQRFGDEDHESGWDELTLKKESKTTIRKMVTAHLQQDRSLSGPKIIKDPVPGKGEGLVLLLHGVPGVGKTLTAETLATVLKRRLLRIDASDFRYGDTAQVSNTFTSYFRMAHSWGSILLLDEADVFLQNRERDEIKQNALVSVLLRHLEYFQGVLIMTTNRVVSVDPAVQSRIHYALQFSPLKPEEMQRIVENLIKQLDDSNTEPGEEWKIKDWFKEHMEDICQEKFNGRDMRNIFTTAQLLALSGDSGRITLQHIKDVYTSSKRFLKELANWRYKLESDNAAIPH</sequence>
<evidence type="ECO:0000313" key="4">
    <source>
        <dbReference type="Proteomes" id="UP000572817"/>
    </source>
</evidence>
<evidence type="ECO:0000259" key="2">
    <source>
        <dbReference type="SMART" id="SM00382"/>
    </source>
</evidence>
<dbReference type="PANTHER" id="PTHR46411">
    <property type="entry name" value="FAMILY ATPASE, PUTATIVE-RELATED"/>
    <property type="match status" value="1"/>
</dbReference>